<dbReference type="RefSeq" id="WP_184395234.1">
    <property type="nucleotide sequence ID" value="NZ_BAAAJD010000096.1"/>
</dbReference>
<protein>
    <submittedName>
        <fullName evidence="1">Uncharacterized protein</fullName>
    </submittedName>
</protein>
<comment type="caution">
    <text evidence="1">The sequence shown here is derived from an EMBL/GenBank/DDBJ whole genome shotgun (WGS) entry which is preliminary data.</text>
</comment>
<dbReference type="EMBL" id="JACHDB010000001">
    <property type="protein sequence ID" value="MBB5434540.1"/>
    <property type="molecule type" value="Genomic_DNA"/>
</dbReference>
<name>A0A7W8QQ57_9ACTN</name>
<accession>A0A7W8QQ57</accession>
<sequence>MVALVSGGAAVDEDAYTVYRGEKFRVEYPEEWRVYEDFGWLGDGNVVFESESRDQTLRVEAWYNTDGTTGADFVDRQRDPAPFEEEGSTEVQTGEARVVPVSEYPDHWGGDYEAARVTRTLRNDTWPTPERQMTVYGIIIGDEGFTLVLNVPQGEARGYEPVFERVVESFAQE</sequence>
<reference evidence="1 2" key="1">
    <citation type="submission" date="2020-08" db="EMBL/GenBank/DDBJ databases">
        <title>Sequencing the genomes of 1000 actinobacteria strains.</title>
        <authorList>
            <person name="Klenk H.-P."/>
        </authorList>
    </citation>
    <scope>NUCLEOTIDE SEQUENCE [LARGE SCALE GENOMIC DNA]</scope>
    <source>
        <strain evidence="1 2">DSM 44551</strain>
    </source>
</reference>
<dbReference type="Proteomes" id="UP000572635">
    <property type="component" value="Unassembled WGS sequence"/>
</dbReference>
<dbReference type="AlphaFoldDB" id="A0A7W8QQ57"/>
<evidence type="ECO:0000313" key="1">
    <source>
        <dbReference type="EMBL" id="MBB5434540.1"/>
    </source>
</evidence>
<proteinExistence type="predicted"/>
<gene>
    <name evidence="1" type="ORF">HDA36_004624</name>
</gene>
<keyword evidence="2" id="KW-1185">Reference proteome</keyword>
<evidence type="ECO:0000313" key="2">
    <source>
        <dbReference type="Proteomes" id="UP000572635"/>
    </source>
</evidence>
<organism evidence="1 2">
    <name type="scientific">Nocardiopsis composta</name>
    <dbReference type="NCBI Taxonomy" id="157465"/>
    <lineage>
        <taxon>Bacteria</taxon>
        <taxon>Bacillati</taxon>
        <taxon>Actinomycetota</taxon>
        <taxon>Actinomycetes</taxon>
        <taxon>Streptosporangiales</taxon>
        <taxon>Nocardiopsidaceae</taxon>
        <taxon>Nocardiopsis</taxon>
    </lineage>
</organism>